<feature type="non-terminal residue" evidence="1">
    <location>
        <position position="68"/>
    </location>
</feature>
<protein>
    <submittedName>
        <fullName evidence="1">Uncharacterized protein</fullName>
    </submittedName>
</protein>
<evidence type="ECO:0000313" key="1">
    <source>
        <dbReference type="EMBL" id="CAN0536392.1"/>
    </source>
</evidence>
<dbReference type="EMBL" id="OX596090">
    <property type="protein sequence ID" value="CAN0536392.1"/>
    <property type="molecule type" value="Genomic_DNA"/>
</dbReference>
<accession>A0AC59ZYT2</accession>
<evidence type="ECO:0000313" key="2">
    <source>
        <dbReference type="Proteomes" id="UP001162501"/>
    </source>
</evidence>
<organism evidence="1 2">
    <name type="scientific">Rangifer tarandus platyrhynchus</name>
    <name type="common">Svalbard reindeer</name>
    <dbReference type="NCBI Taxonomy" id="3082113"/>
    <lineage>
        <taxon>Eukaryota</taxon>
        <taxon>Metazoa</taxon>
        <taxon>Chordata</taxon>
        <taxon>Craniata</taxon>
        <taxon>Vertebrata</taxon>
        <taxon>Euteleostomi</taxon>
        <taxon>Mammalia</taxon>
        <taxon>Eutheria</taxon>
        <taxon>Laurasiatheria</taxon>
        <taxon>Artiodactyla</taxon>
        <taxon>Ruminantia</taxon>
        <taxon>Pecora</taxon>
        <taxon>Cervidae</taxon>
        <taxon>Odocoileinae</taxon>
        <taxon>Rangifer</taxon>
    </lineage>
</organism>
<gene>
    <name evidence="1" type="ORF">MRATA1EN22A_LOCUS24781</name>
</gene>
<name>A0AC59ZYT2_RANTA</name>
<reference evidence="1" key="2">
    <citation type="submission" date="2025-03" db="EMBL/GenBank/DDBJ databases">
        <authorList>
            <consortium name="ELIXIR-Norway"/>
            <consortium name="Elixir Norway"/>
        </authorList>
    </citation>
    <scope>NUCLEOTIDE SEQUENCE</scope>
</reference>
<proteinExistence type="predicted"/>
<dbReference type="Proteomes" id="UP001162501">
    <property type="component" value="Chromosome 6"/>
</dbReference>
<reference evidence="1" key="1">
    <citation type="submission" date="2023-05" db="EMBL/GenBank/DDBJ databases">
        <authorList>
            <consortium name="ELIXIR-Norway"/>
        </authorList>
    </citation>
    <scope>NUCLEOTIDE SEQUENCE</scope>
</reference>
<sequence length="68" mass="7064">PSQVFSPRLWWPALECSPLLPACPPGWSLPWTSGLEPSTANPAGKETGSSLTRGAEDAPAARAHGSPL</sequence>
<feature type="non-terminal residue" evidence="1">
    <location>
        <position position="1"/>
    </location>
</feature>